<organism evidence="1 2">
    <name type="scientific">Vigna unguiculata</name>
    <name type="common">Cowpea</name>
    <dbReference type="NCBI Taxonomy" id="3917"/>
    <lineage>
        <taxon>Eukaryota</taxon>
        <taxon>Viridiplantae</taxon>
        <taxon>Streptophyta</taxon>
        <taxon>Embryophyta</taxon>
        <taxon>Tracheophyta</taxon>
        <taxon>Spermatophyta</taxon>
        <taxon>Magnoliopsida</taxon>
        <taxon>eudicotyledons</taxon>
        <taxon>Gunneridae</taxon>
        <taxon>Pentapetalae</taxon>
        <taxon>rosids</taxon>
        <taxon>fabids</taxon>
        <taxon>Fabales</taxon>
        <taxon>Fabaceae</taxon>
        <taxon>Papilionoideae</taxon>
        <taxon>50 kb inversion clade</taxon>
        <taxon>NPAAA clade</taxon>
        <taxon>indigoferoid/millettioid clade</taxon>
        <taxon>Phaseoleae</taxon>
        <taxon>Vigna</taxon>
    </lineage>
</organism>
<sequence length="149" mass="16331">MIGKLEETQSNGKKQRGFIQRDSVEAPLILEDLILSSFPLNLPNGIKTQDFDMTEKFGVTVRRKDDIFLVPVTAPPSLSRAREVEGELSVPTVGTNVPIPTQVCPAAIVKNNHRVPKVLSALERLSSVTILSLKGISKGGGRYEYLKFA</sequence>
<dbReference type="AlphaFoldDB" id="A0A4D6MFY4"/>
<dbReference type="EMBL" id="CP039351">
    <property type="protein sequence ID" value="QCD99391.1"/>
    <property type="molecule type" value="Genomic_DNA"/>
</dbReference>
<evidence type="ECO:0000313" key="2">
    <source>
        <dbReference type="Proteomes" id="UP000501690"/>
    </source>
</evidence>
<proteinExistence type="predicted"/>
<gene>
    <name evidence="1" type="ORF">DEO72_LG7g672</name>
</gene>
<name>A0A4D6MFY4_VIGUN</name>
<dbReference type="Proteomes" id="UP000501690">
    <property type="component" value="Linkage Group LG7"/>
</dbReference>
<reference evidence="1 2" key="1">
    <citation type="submission" date="2019-04" db="EMBL/GenBank/DDBJ databases">
        <title>An improved genome assembly and genetic linkage map for asparagus bean, Vigna unguiculata ssp. sesquipedialis.</title>
        <authorList>
            <person name="Xia Q."/>
            <person name="Zhang R."/>
            <person name="Dong Y."/>
        </authorList>
    </citation>
    <scope>NUCLEOTIDE SEQUENCE [LARGE SCALE GENOMIC DNA]</scope>
    <source>
        <tissue evidence="1">Leaf</tissue>
    </source>
</reference>
<protein>
    <submittedName>
        <fullName evidence="1">Uncharacterized protein</fullName>
    </submittedName>
</protein>
<keyword evidence="2" id="KW-1185">Reference proteome</keyword>
<evidence type="ECO:0000313" key="1">
    <source>
        <dbReference type="EMBL" id="QCD99391.1"/>
    </source>
</evidence>
<accession>A0A4D6MFY4</accession>